<evidence type="ECO:0000256" key="7">
    <source>
        <dbReference type="HAMAP-Rule" id="MF_01331"/>
    </source>
</evidence>
<proteinExistence type="inferred from homology"/>
<dbReference type="Pfam" id="PF00237">
    <property type="entry name" value="Ribosomal_L22"/>
    <property type="match status" value="1"/>
</dbReference>
<comment type="similarity">
    <text evidence="1 7 8">Belongs to the universal ribosomal protein uL22 family.</text>
</comment>
<comment type="function">
    <text evidence="7 10">This protein binds specifically to 23S rRNA; its binding is stimulated by other ribosomal proteins, e.g., L4, L17, and L20. It is important during the early stages of 50S assembly. It makes multiple contacts with different domains of the 23S rRNA in the assembled 50S subunit and ribosome.</text>
</comment>
<dbReference type="HAMAP" id="MF_01331_B">
    <property type="entry name" value="Ribosomal_uL22_B"/>
    <property type="match status" value="1"/>
</dbReference>
<dbReference type="GO" id="GO:0019843">
    <property type="term" value="F:rRNA binding"/>
    <property type="evidence" value="ECO:0007669"/>
    <property type="project" value="UniProtKB-UniRule"/>
</dbReference>
<keyword evidence="4 7" id="KW-0689">Ribosomal protein</keyword>
<evidence type="ECO:0000256" key="3">
    <source>
        <dbReference type="ARBA" id="ARBA00022884"/>
    </source>
</evidence>
<dbReference type="InterPro" id="IPR001063">
    <property type="entry name" value="Ribosomal_uL22"/>
</dbReference>
<accession>A0A1G2E1X5</accession>
<dbReference type="PROSITE" id="PS00464">
    <property type="entry name" value="RIBOSOMAL_L22"/>
    <property type="match status" value="1"/>
</dbReference>
<dbReference type="AlphaFoldDB" id="A0A1G2E1X5"/>
<dbReference type="PANTHER" id="PTHR13501:SF8">
    <property type="entry name" value="LARGE RIBOSOMAL SUBUNIT PROTEIN UL22M"/>
    <property type="match status" value="1"/>
</dbReference>
<comment type="caution">
    <text evidence="11">The sequence shown here is derived from an EMBL/GenBank/DDBJ whole genome shotgun (WGS) entry which is preliminary data.</text>
</comment>
<comment type="subunit">
    <text evidence="7 9">Part of the 50S ribosomal subunit.</text>
</comment>
<gene>
    <name evidence="7" type="primary">rplV</name>
    <name evidence="11" type="ORF">A2654_02870</name>
</gene>
<dbReference type="InterPro" id="IPR018260">
    <property type="entry name" value="Ribosomal_uL22_CS"/>
</dbReference>
<evidence type="ECO:0000256" key="2">
    <source>
        <dbReference type="ARBA" id="ARBA00022730"/>
    </source>
</evidence>
<keyword evidence="3 7" id="KW-0694">RNA-binding</keyword>
<protein>
    <recommendedName>
        <fullName evidence="6 7">Large ribosomal subunit protein uL22</fullName>
    </recommendedName>
</protein>
<evidence type="ECO:0000313" key="11">
    <source>
        <dbReference type="EMBL" id="OGZ19755.1"/>
    </source>
</evidence>
<dbReference type="SUPFAM" id="SSF54843">
    <property type="entry name" value="Ribosomal protein L22"/>
    <property type="match status" value="1"/>
</dbReference>
<name>A0A1G2E1X5_9BACT</name>
<dbReference type="GO" id="GO:0022625">
    <property type="term" value="C:cytosolic large ribosomal subunit"/>
    <property type="evidence" value="ECO:0007669"/>
    <property type="project" value="TreeGrafter"/>
</dbReference>
<dbReference type="InterPro" id="IPR047867">
    <property type="entry name" value="Ribosomal_uL22_bac/org-type"/>
</dbReference>
<comment type="function">
    <text evidence="7">The globular domain of the protein is located near the polypeptide exit tunnel on the outside of the subunit, while an extended beta-hairpin is found that lines the wall of the exit tunnel in the center of the 70S ribosome.</text>
</comment>
<evidence type="ECO:0000256" key="6">
    <source>
        <dbReference type="ARBA" id="ARBA00035207"/>
    </source>
</evidence>
<evidence type="ECO:0000256" key="1">
    <source>
        <dbReference type="ARBA" id="ARBA00009451"/>
    </source>
</evidence>
<organism evidence="11 12">
    <name type="scientific">Candidatus Nealsonbacteria bacterium RIFCSPHIGHO2_01_FULL_43_31</name>
    <dbReference type="NCBI Taxonomy" id="1801665"/>
    <lineage>
        <taxon>Bacteria</taxon>
        <taxon>Candidatus Nealsoniibacteriota</taxon>
    </lineage>
</organism>
<dbReference type="NCBIfam" id="TIGR01044">
    <property type="entry name" value="rplV_bact"/>
    <property type="match status" value="1"/>
</dbReference>
<dbReference type="CDD" id="cd00336">
    <property type="entry name" value="Ribosomal_L22"/>
    <property type="match status" value="1"/>
</dbReference>
<dbReference type="InterPro" id="IPR036394">
    <property type="entry name" value="Ribosomal_uL22_sf"/>
</dbReference>
<keyword evidence="2 7" id="KW-0699">rRNA-binding</keyword>
<dbReference type="InterPro" id="IPR005727">
    <property type="entry name" value="Ribosomal_uL22_bac/chlpt-type"/>
</dbReference>
<evidence type="ECO:0000256" key="5">
    <source>
        <dbReference type="ARBA" id="ARBA00023274"/>
    </source>
</evidence>
<evidence type="ECO:0000256" key="9">
    <source>
        <dbReference type="RuleBase" id="RU004006"/>
    </source>
</evidence>
<dbReference type="GO" id="GO:0003735">
    <property type="term" value="F:structural constituent of ribosome"/>
    <property type="evidence" value="ECO:0007669"/>
    <property type="project" value="InterPro"/>
</dbReference>
<dbReference type="Proteomes" id="UP000178721">
    <property type="component" value="Unassembled WGS sequence"/>
</dbReference>
<dbReference type="Gene3D" id="3.90.470.10">
    <property type="entry name" value="Ribosomal protein L22/L17"/>
    <property type="match status" value="1"/>
</dbReference>
<reference evidence="11 12" key="1">
    <citation type="journal article" date="2016" name="Nat. Commun.">
        <title>Thousands of microbial genomes shed light on interconnected biogeochemical processes in an aquifer system.</title>
        <authorList>
            <person name="Anantharaman K."/>
            <person name="Brown C.T."/>
            <person name="Hug L.A."/>
            <person name="Sharon I."/>
            <person name="Castelle C.J."/>
            <person name="Probst A.J."/>
            <person name="Thomas B.C."/>
            <person name="Singh A."/>
            <person name="Wilkins M.J."/>
            <person name="Karaoz U."/>
            <person name="Brodie E.L."/>
            <person name="Williams K.H."/>
            <person name="Hubbard S.S."/>
            <person name="Banfield J.F."/>
        </authorList>
    </citation>
    <scope>NUCLEOTIDE SEQUENCE [LARGE SCALE GENOMIC DNA]</scope>
</reference>
<evidence type="ECO:0000256" key="8">
    <source>
        <dbReference type="RuleBase" id="RU004005"/>
    </source>
</evidence>
<sequence length="114" mass="12808">MIVKANLNNLRISARKVRLVADMIRGKSTDKAAAILSFTTKKASKPILKLLNSALANAKNNLKLDPTNLFVEKIEVNDGPKYKRMRPRARGQGFEIQKKTAHIIMVLNDKKHES</sequence>
<keyword evidence="5 7" id="KW-0687">Ribonucleoprotein</keyword>
<evidence type="ECO:0000256" key="4">
    <source>
        <dbReference type="ARBA" id="ARBA00022980"/>
    </source>
</evidence>
<dbReference type="PANTHER" id="PTHR13501">
    <property type="entry name" value="CHLOROPLAST 50S RIBOSOMAL PROTEIN L22-RELATED"/>
    <property type="match status" value="1"/>
</dbReference>
<dbReference type="EMBL" id="MHMA01000037">
    <property type="protein sequence ID" value="OGZ19755.1"/>
    <property type="molecule type" value="Genomic_DNA"/>
</dbReference>
<evidence type="ECO:0000256" key="10">
    <source>
        <dbReference type="RuleBase" id="RU004008"/>
    </source>
</evidence>
<dbReference type="GO" id="GO:0006412">
    <property type="term" value="P:translation"/>
    <property type="evidence" value="ECO:0007669"/>
    <property type="project" value="UniProtKB-UniRule"/>
</dbReference>
<evidence type="ECO:0000313" key="12">
    <source>
        <dbReference type="Proteomes" id="UP000178721"/>
    </source>
</evidence>